<proteinExistence type="inferred from homology"/>
<dbReference type="InterPro" id="IPR003703">
    <property type="entry name" value="Acyl_CoA_thio"/>
</dbReference>
<feature type="region of interest" description="Disordered" evidence="3">
    <location>
        <begin position="158"/>
        <end position="180"/>
    </location>
</feature>
<sequence length="335" mass="35493">MDPAAAGAAHVVDDAVPTAAGDADPAADGRAPFNHRALELEEAGPDTYLSVDLWRPRGNRGVFGGQVVGQALAAAGRTVGAEYRCNSLHCYFLSAGAGSEMIAYEVRRLRQGASYCTRLVLAKQRGRVIFIATASFQRPEAAAMGHQYAMPAVPGPEALAASEERTGPRRRAPRAGPGEADEYSALPVEMRAVPTPAGHAGLPARAVWMRAKGDMGALGHAQHQCMLAYASDFALLGTAARPYRAHSPGSPYTLSMIVSLDHAIWFHAPFRADEWLLYVMESPRLAAGRGLVHGRIYARDGTLVASTAQEGVIRGSGPARPDLLFAHSLGPAPRL</sequence>
<dbReference type="PANTHER" id="PTHR11066">
    <property type="entry name" value="ACYL-COA THIOESTERASE"/>
    <property type="match status" value="1"/>
</dbReference>
<dbReference type="Proteomes" id="UP001140217">
    <property type="component" value="Unassembled WGS sequence"/>
</dbReference>
<feature type="domain" description="Acyl-CoA thioesterase-like N-terminal HotDog" evidence="4">
    <location>
        <begin position="54"/>
        <end position="137"/>
    </location>
</feature>
<reference evidence="6" key="1">
    <citation type="submission" date="2022-07" db="EMBL/GenBank/DDBJ databases">
        <title>Phylogenomic reconstructions and comparative analyses of Kickxellomycotina fungi.</title>
        <authorList>
            <person name="Reynolds N.K."/>
            <person name="Stajich J.E."/>
            <person name="Barry K."/>
            <person name="Grigoriev I.V."/>
            <person name="Crous P."/>
            <person name="Smith M.E."/>
        </authorList>
    </citation>
    <scope>NUCLEOTIDE SEQUENCE</scope>
    <source>
        <strain evidence="6">NBRC 105414</strain>
    </source>
</reference>
<feature type="domain" description="Acyl-CoA thioesterase-like C-terminal" evidence="5">
    <location>
        <begin position="177"/>
        <end position="313"/>
    </location>
</feature>
<keyword evidence="2 6" id="KW-0378">Hydrolase</keyword>
<dbReference type="CDD" id="cd03445">
    <property type="entry name" value="Thioesterase_II_repeat2"/>
    <property type="match status" value="1"/>
</dbReference>
<dbReference type="EMBL" id="JANBUL010000010">
    <property type="protein sequence ID" value="KAJ2785552.1"/>
    <property type="molecule type" value="Genomic_DNA"/>
</dbReference>
<dbReference type="Pfam" id="PF13622">
    <property type="entry name" value="4HBT_3"/>
    <property type="match status" value="1"/>
</dbReference>
<accession>A0A9W8LN10</accession>
<dbReference type="GO" id="GO:0047617">
    <property type="term" value="F:fatty acyl-CoA hydrolase activity"/>
    <property type="evidence" value="ECO:0007669"/>
    <property type="project" value="InterPro"/>
</dbReference>
<dbReference type="SUPFAM" id="SSF54637">
    <property type="entry name" value="Thioesterase/thiol ester dehydrase-isomerase"/>
    <property type="match status" value="2"/>
</dbReference>
<dbReference type="AlphaFoldDB" id="A0A9W8LN10"/>
<dbReference type="OrthoDB" id="68328at2759"/>
<name>A0A9W8LN10_9FUNG</name>
<evidence type="ECO:0000259" key="5">
    <source>
        <dbReference type="Pfam" id="PF20789"/>
    </source>
</evidence>
<protein>
    <submittedName>
        <fullName evidence="6">Acyl-CoA thioesterase</fullName>
        <ecNumber evidence="6">3.1.2.2</ecNumber>
    </submittedName>
</protein>
<evidence type="ECO:0000259" key="4">
    <source>
        <dbReference type="Pfam" id="PF13622"/>
    </source>
</evidence>
<dbReference type="EC" id="3.1.2.2" evidence="6"/>
<comment type="similarity">
    <text evidence="1">Belongs to the C/M/P thioester hydrolase family.</text>
</comment>
<evidence type="ECO:0000256" key="3">
    <source>
        <dbReference type="SAM" id="MobiDB-lite"/>
    </source>
</evidence>
<dbReference type="Gene3D" id="2.40.160.210">
    <property type="entry name" value="Acyl-CoA thioesterase, double hotdog domain"/>
    <property type="match status" value="1"/>
</dbReference>
<dbReference type="InterPro" id="IPR029069">
    <property type="entry name" value="HotDog_dom_sf"/>
</dbReference>
<evidence type="ECO:0000313" key="6">
    <source>
        <dbReference type="EMBL" id="KAJ2785552.1"/>
    </source>
</evidence>
<dbReference type="GO" id="GO:0009062">
    <property type="term" value="P:fatty acid catabolic process"/>
    <property type="evidence" value="ECO:0007669"/>
    <property type="project" value="TreeGrafter"/>
</dbReference>
<dbReference type="InterPro" id="IPR042171">
    <property type="entry name" value="Acyl-CoA_hotdog"/>
</dbReference>
<evidence type="ECO:0000256" key="2">
    <source>
        <dbReference type="ARBA" id="ARBA00022801"/>
    </source>
</evidence>
<comment type="caution">
    <text evidence="6">The sequence shown here is derived from an EMBL/GenBank/DDBJ whole genome shotgun (WGS) entry which is preliminary data.</text>
</comment>
<gene>
    <name evidence="6" type="primary">TES1</name>
    <name evidence="6" type="ORF">H4R18_000497</name>
</gene>
<organism evidence="6 7">
    <name type="scientific">Coemansia javaensis</name>
    <dbReference type="NCBI Taxonomy" id="2761396"/>
    <lineage>
        <taxon>Eukaryota</taxon>
        <taxon>Fungi</taxon>
        <taxon>Fungi incertae sedis</taxon>
        <taxon>Zoopagomycota</taxon>
        <taxon>Kickxellomycotina</taxon>
        <taxon>Kickxellomycetes</taxon>
        <taxon>Kickxellales</taxon>
        <taxon>Kickxellaceae</taxon>
        <taxon>Coemansia</taxon>
    </lineage>
</organism>
<dbReference type="InterPro" id="IPR049450">
    <property type="entry name" value="ACOT8-like_C"/>
</dbReference>
<dbReference type="GO" id="GO:0006637">
    <property type="term" value="P:acyl-CoA metabolic process"/>
    <property type="evidence" value="ECO:0007669"/>
    <property type="project" value="InterPro"/>
</dbReference>
<dbReference type="CDD" id="cd03444">
    <property type="entry name" value="Thioesterase_II_repeat1"/>
    <property type="match status" value="1"/>
</dbReference>
<dbReference type="GO" id="GO:0005782">
    <property type="term" value="C:peroxisomal matrix"/>
    <property type="evidence" value="ECO:0007669"/>
    <property type="project" value="UniProtKB-SubCell"/>
</dbReference>
<evidence type="ECO:0000313" key="7">
    <source>
        <dbReference type="Proteomes" id="UP001140217"/>
    </source>
</evidence>
<dbReference type="InterPro" id="IPR049449">
    <property type="entry name" value="TesB_ACOT8-like_N"/>
</dbReference>
<evidence type="ECO:0000256" key="1">
    <source>
        <dbReference type="ARBA" id="ARBA00006538"/>
    </source>
</evidence>
<dbReference type="PANTHER" id="PTHR11066:SF34">
    <property type="entry name" value="ACYL-COENZYME A THIOESTERASE 8"/>
    <property type="match status" value="1"/>
</dbReference>
<dbReference type="Pfam" id="PF20789">
    <property type="entry name" value="4HBT_3C"/>
    <property type="match status" value="1"/>
</dbReference>
<keyword evidence="7" id="KW-1185">Reference proteome</keyword>